<dbReference type="Proteomes" id="UP000664109">
    <property type="component" value="Unassembled WGS sequence"/>
</dbReference>
<dbReference type="Pfam" id="PF07730">
    <property type="entry name" value="HisKA_3"/>
    <property type="match status" value="1"/>
</dbReference>
<keyword evidence="3" id="KW-0597">Phosphoprotein</keyword>
<keyword evidence="8" id="KW-0902">Two-component regulatory system</keyword>
<feature type="transmembrane region" description="Helical" evidence="10">
    <location>
        <begin position="93"/>
        <end position="113"/>
    </location>
</feature>
<name>A0ABS2UK40_9ACTN</name>
<evidence type="ECO:0000256" key="3">
    <source>
        <dbReference type="ARBA" id="ARBA00022553"/>
    </source>
</evidence>
<reference evidence="12 13" key="1">
    <citation type="journal article" date="2016" name="Arch. Microbiol.">
        <title>Streptomyces zhihengii sp. nov., isolated from rhizospheric soil of Psammosilene tunicoides.</title>
        <authorList>
            <person name="Huang M.J."/>
            <person name="Fei J.J."/>
            <person name="Salam N."/>
            <person name="Kim C.J."/>
            <person name="Hozzein W.N."/>
            <person name="Xiao M."/>
            <person name="Huang H.Q."/>
            <person name="Li W.J."/>
        </authorList>
    </citation>
    <scope>NUCLEOTIDE SEQUENCE [LARGE SCALE GENOMIC DNA]</scope>
    <source>
        <strain evidence="12 13">YIM T102</strain>
    </source>
</reference>
<dbReference type="EC" id="2.7.13.3" evidence="2"/>
<keyword evidence="13" id="KW-1185">Reference proteome</keyword>
<evidence type="ECO:0000256" key="5">
    <source>
        <dbReference type="ARBA" id="ARBA00022741"/>
    </source>
</evidence>
<comment type="catalytic activity">
    <reaction evidence="1">
        <text>ATP + protein L-histidine = ADP + protein N-phospho-L-histidine.</text>
        <dbReference type="EC" id="2.7.13.3"/>
    </reaction>
</comment>
<dbReference type="Gene3D" id="1.20.5.1930">
    <property type="match status" value="1"/>
</dbReference>
<dbReference type="InterPro" id="IPR050482">
    <property type="entry name" value="Sensor_HK_TwoCompSys"/>
</dbReference>
<comment type="caution">
    <text evidence="12">The sequence shown here is derived from an EMBL/GenBank/DDBJ whole genome shotgun (WGS) entry which is preliminary data.</text>
</comment>
<dbReference type="PANTHER" id="PTHR24421:SF10">
    <property type="entry name" value="NITRATE_NITRITE SENSOR PROTEIN NARQ"/>
    <property type="match status" value="1"/>
</dbReference>
<evidence type="ECO:0000256" key="8">
    <source>
        <dbReference type="ARBA" id="ARBA00023012"/>
    </source>
</evidence>
<feature type="compositionally biased region" description="Basic and acidic residues" evidence="9">
    <location>
        <begin position="213"/>
        <end position="222"/>
    </location>
</feature>
<sequence>MVAGFTVRTLLVVVGVALLSLARRALPATVLVLAAVTAAELPAASLLLVYASWSAGRRVERPGRMAAAYGCALVLYTALSTHNELRADSELPLVTGALSTAVFLVLAVVPGLVGRYRAQRRSLLLALRHNNEQLVREQAMVAHQARLLERGRIARDMHDSLGHQLALISVHAGALQVDPDLTERQREGVRILRDASVAAMGELREAVGILHDVRDRPDRGGGRTEPGGAGAGLVPAAGGEQPRARAAASVEELVASSRAAGATVELHRSGTFRQLAPAADHAAYRIAQEGLTNAHKHAPGAPIAVALRYEADSLVVEVANGPAPAGTPAAPAGISGGQGLTGLRERARLVGGMVHTGATADGGFRIAGMLPYGAGHGEAPPRPHAPEPAGAAAFAAPVSAGGPGAGYPGDAHPGAGYPGGPAAPGPYDGFAAHPGAGAANGGGAAPVHGEFAAIMSSRRNLAVGCAVTGAVLVVGVIAMGVWGVSALMDEVDKAMIPVSVYESARPGDPEAVVQEKLPAEDSFLTADLATSGPPMPEGATCRHFASDDPDDFTTVFRFCFRDGKLVSKETFDDAP</sequence>
<evidence type="ECO:0000256" key="1">
    <source>
        <dbReference type="ARBA" id="ARBA00000085"/>
    </source>
</evidence>
<dbReference type="PANTHER" id="PTHR24421">
    <property type="entry name" value="NITRATE/NITRITE SENSOR PROTEIN NARX-RELATED"/>
    <property type="match status" value="1"/>
</dbReference>
<evidence type="ECO:0000256" key="2">
    <source>
        <dbReference type="ARBA" id="ARBA00012438"/>
    </source>
</evidence>
<feature type="domain" description="Signal transduction histidine kinase subgroup 3 dimerisation and phosphoacceptor" evidence="11">
    <location>
        <begin position="149"/>
        <end position="212"/>
    </location>
</feature>
<dbReference type="Gene3D" id="3.30.565.10">
    <property type="entry name" value="Histidine kinase-like ATPase, C-terminal domain"/>
    <property type="match status" value="1"/>
</dbReference>
<feature type="transmembrane region" description="Helical" evidence="10">
    <location>
        <begin position="65"/>
        <end position="81"/>
    </location>
</feature>
<keyword evidence="10" id="KW-1133">Transmembrane helix</keyword>
<feature type="transmembrane region" description="Helical" evidence="10">
    <location>
        <begin position="461"/>
        <end position="484"/>
    </location>
</feature>
<keyword evidence="10" id="KW-0812">Transmembrane</keyword>
<feature type="region of interest" description="Disordered" evidence="9">
    <location>
        <begin position="213"/>
        <end position="238"/>
    </location>
</feature>
<organism evidence="12 13">
    <name type="scientific">Streptomyces zhihengii</name>
    <dbReference type="NCBI Taxonomy" id="1818004"/>
    <lineage>
        <taxon>Bacteria</taxon>
        <taxon>Bacillati</taxon>
        <taxon>Actinomycetota</taxon>
        <taxon>Actinomycetes</taxon>
        <taxon>Kitasatosporales</taxon>
        <taxon>Streptomycetaceae</taxon>
        <taxon>Streptomyces</taxon>
    </lineage>
</organism>
<evidence type="ECO:0000256" key="9">
    <source>
        <dbReference type="SAM" id="MobiDB-lite"/>
    </source>
</evidence>
<accession>A0ABS2UK40</accession>
<evidence type="ECO:0000313" key="12">
    <source>
        <dbReference type="EMBL" id="MBM9617904.1"/>
    </source>
</evidence>
<dbReference type="SUPFAM" id="SSF55874">
    <property type="entry name" value="ATPase domain of HSP90 chaperone/DNA topoisomerase II/histidine kinase"/>
    <property type="match status" value="1"/>
</dbReference>
<keyword evidence="10" id="KW-0472">Membrane</keyword>
<proteinExistence type="predicted"/>
<dbReference type="InterPro" id="IPR036890">
    <property type="entry name" value="HATPase_C_sf"/>
</dbReference>
<evidence type="ECO:0000256" key="6">
    <source>
        <dbReference type="ARBA" id="ARBA00022777"/>
    </source>
</evidence>
<gene>
    <name evidence="12" type="ORF">JE024_03955</name>
</gene>
<evidence type="ECO:0000256" key="7">
    <source>
        <dbReference type="ARBA" id="ARBA00022840"/>
    </source>
</evidence>
<evidence type="ECO:0000313" key="13">
    <source>
        <dbReference type="Proteomes" id="UP000664109"/>
    </source>
</evidence>
<dbReference type="CDD" id="cd16917">
    <property type="entry name" value="HATPase_UhpB-NarQ-NarX-like"/>
    <property type="match status" value="1"/>
</dbReference>
<dbReference type="EMBL" id="JAFEJA010000001">
    <property type="protein sequence ID" value="MBM9617904.1"/>
    <property type="molecule type" value="Genomic_DNA"/>
</dbReference>
<evidence type="ECO:0000256" key="4">
    <source>
        <dbReference type="ARBA" id="ARBA00022679"/>
    </source>
</evidence>
<keyword evidence="6 12" id="KW-0418">Kinase</keyword>
<protein>
    <recommendedName>
        <fullName evidence="2">histidine kinase</fullName>
        <ecNumber evidence="2">2.7.13.3</ecNumber>
    </recommendedName>
</protein>
<feature type="transmembrane region" description="Helical" evidence="10">
    <location>
        <begin position="34"/>
        <end position="53"/>
    </location>
</feature>
<keyword evidence="4" id="KW-0808">Transferase</keyword>
<dbReference type="InterPro" id="IPR011712">
    <property type="entry name" value="Sig_transdc_His_kin_sub3_dim/P"/>
</dbReference>
<evidence type="ECO:0000259" key="11">
    <source>
        <dbReference type="Pfam" id="PF07730"/>
    </source>
</evidence>
<evidence type="ECO:0000256" key="10">
    <source>
        <dbReference type="SAM" id="Phobius"/>
    </source>
</evidence>
<keyword evidence="7" id="KW-0067">ATP-binding</keyword>
<keyword evidence="5" id="KW-0547">Nucleotide-binding</keyword>
<dbReference type="GO" id="GO:0016301">
    <property type="term" value="F:kinase activity"/>
    <property type="evidence" value="ECO:0007669"/>
    <property type="project" value="UniProtKB-KW"/>
</dbReference>